<evidence type="ECO:0000313" key="1">
    <source>
        <dbReference type="EMBL" id="VDK28809.1"/>
    </source>
</evidence>
<reference evidence="1 2" key="2">
    <citation type="submission" date="2018-11" db="EMBL/GenBank/DDBJ databases">
        <authorList>
            <consortium name="Pathogen Informatics"/>
        </authorList>
    </citation>
    <scope>NUCLEOTIDE SEQUENCE [LARGE SCALE GENOMIC DNA]</scope>
</reference>
<gene>
    <name evidence="1" type="ORF">ASIM_LOCUS7248</name>
</gene>
<reference evidence="3" key="1">
    <citation type="submission" date="2017-02" db="UniProtKB">
        <authorList>
            <consortium name="WormBaseParasite"/>
        </authorList>
    </citation>
    <scope>IDENTIFICATION</scope>
</reference>
<accession>A0A0M3JIL8</accession>
<dbReference type="Gene3D" id="1.20.58.1520">
    <property type="match status" value="1"/>
</dbReference>
<evidence type="ECO:0000313" key="2">
    <source>
        <dbReference type="Proteomes" id="UP000267096"/>
    </source>
</evidence>
<name>A0A0M3JIL8_ANISI</name>
<dbReference type="EMBL" id="UYRR01017182">
    <property type="protein sequence ID" value="VDK28809.1"/>
    <property type="molecule type" value="Genomic_DNA"/>
</dbReference>
<sequence length="72" mass="8613">MISLKRRQKYINAHLPVILRELKSETEKYNAKHGPTDAILIDGQTPCEHVEWIMDEYKAQRELERLRKVSFF</sequence>
<dbReference type="AlphaFoldDB" id="A0A0M3JIL8"/>
<organism evidence="3">
    <name type="scientific">Anisakis simplex</name>
    <name type="common">Herring worm</name>
    <dbReference type="NCBI Taxonomy" id="6269"/>
    <lineage>
        <taxon>Eukaryota</taxon>
        <taxon>Metazoa</taxon>
        <taxon>Ecdysozoa</taxon>
        <taxon>Nematoda</taxon>
        <taxon>Chromadorea</taxon>
        <taxon>Rhabditida</taxon>
        <taxon>Spirurina</taxon>
        <taxon>Ascaridomorpha</taxon>
        <taxon>Ascaridoidea</taxon>
        <taxon>Anisakidae</taxon>
        <taxon>Anisakis</taxon>
        <taxon>Anisakis simplex complex</taxon>
    </lineage>
</organism>
<proteinExistence type="predicted"/>
<evidence type="ECO:0000313" key="3">
    <source>
        <dbReference type="WBParaSite" id="ASIM_0000748401-mRNA-1"/>
    </source>
</evidence>
<dbReference type="WBParaSite" id="ASIM_0000748401-mRNA-1">
    <property type="protein sequence ID" value="ASIM_0000748401-mRNA-1"/>
    <property type="gene ID" value="ASIM_0000748401"/>
</dbReference>
<keyword evidence="2" id="KW-1185">Reference proteome</keyword>
<protein>
    <submittedName>
        <fullName evidence="3">Inorganic diphosphatase</fullName>
    </submittedName>
</protein>
<dbReference type="Proteomes" id="UP000267096">
    <property type="component" value="Unassembled WGS sequence"/>
</dbReference>